<dbReference type="Proteomes" id="UP000076842">
    <property type="component" value="Unassembled WGS sequence"/>
</dbReference>
<evidence type="ECO:0000256" key="2">
    <source>
        <dbReference type="SAM" id="MobiDB-lite"/>
    </source>
</evidence>
<dbReference type="InterPro" id="IPR009991">
    <property type="entry name" value="DCTN3"/>
</dbReference>
<dbReference type="AlphaFoldDB" id="A0A165E100"/>
<evidence type="ECO:0000313" key="3">
    <source>
        <dbReference type="EMBL" id="KZT53884.1"/>
    </source>
</evidence>
<gene>
    <name evidence="3" type="ORF">CALCODRAFT_485976</name>
</gene>
<feature type="region of interest" description="Disordered" evidence="2">
    <location>
        <begin position="1"/>
        <end position="24"/>
    </location>
</feature>
<dbReference type="GO" id="GO:0005869">
    <property type="term" value="C:dynactin complex"/>
    <property type="evidence" value="ECO:0007669"/>
    <property type="project" value="InterPro"/>
</dbReference>
<dbReference type="EMBL" id="KV424026">
    <property type="protein sequence ID" value="KZT53884.1"/>
    <property type="molecule type" value="Genomic_DNA"/>
</dbReference>
<sequence length="256" mass="28576">MPESMSPMGYELFGEGDHTQHPADETLQDVDETAAQRAAMGLDMAPDAPEMTPEVSLEIRLRWLEALVLGAGGRRVPPGRPAKQLTHPLVREAEEVQDRLAAICKDNLPLKRFMSCFDLYAPLLPPPEDQPAPPDSLTPEEAAIYLAEAEPDVRAADRDMADIKELERKGVLNAGRLPEHAALKPRLRDLMKQHSKNRQKFANIEKRLMGILQSYASSIDSLSEKFVELNEIVADAEIEVARLEREKAEREKRGLA</sequence>
<dbReference type="STRING" id="1353952.A0A165E100"/>
<evidence type="ECO:0000313" key="4">
    <source>
        <dbReference type="Proteomes" id="UP000076842"/>
    </source>
</evidence>
<dbReference type="Pfam" id="PF07426">
    <property type="entry name" value="Dynactin_p22"/>
    <property type="match status" value="1"/>
</dbReference>
<protein>
    <submittedName>
        <fullName evidence="3">Uncharacterized protein</fullName>
    </submittedName>
</protein>
<name>A0A165E100_9BASI</name>
<reference evidence="3 4" key="1">
    <citation type="journal article" date="2016" name="Mol. Biol. Evol.">
        <title>Comparative Genomics of Early-Diverging Mushroom-Forming Fungi Provides Insights into the Origins of Lignocellulose Decay Capabilities.</title>
        <authorList>
            <person name="Nagy L.G."/>
            <person name="Riley R."/>
            <person name="Tritt A."/>
            <person name="Adam C."/>
            <person name="Daum C."/>
            <person name="Floudas D."/>
            <person name="Sun H."/>
            <person name="Yadav J.S."/>
            <person name="Pangilinan J."/>
            <person name="Larsson K.H."/>
            <person name="Matsuura K."/>
            <person name="Barry K."/>
            <person name="Labutti K."/>
            <person name="Kuo R."/>
            <person name="Ohm R.A."/>
            <person name="Bhattacharya S.S."/>
            <person name="Shirouzu T."/>
            <person name="Yoshinaga Y."/>
            <person name="Martin F.M."/>
            <person name="Grigoriev I.V."/>
            <person name="Hibbett D.S."/>
        </authorList>
    </citation>
    <scope>NUCLEOTIDE SEQUENCE [LARGE SCALE GENOMIC DNA]</scope>
    <source>
        <strain evidence="3 4">HHB12733</strain>
    </source>
</reference>
<keyword evidence="4" id="KW-1185">Reference proteome</keyword>
<feature type="coiled-coil region" evidence="1">
    <location>
        <begin position="219"/>
        <end position="253"/>
    </location>
</feature>
<organism evidence="3 4">
    <name type="scientific">Calocera cornea HHB12733</name>
    <dbReference type="NCBI Taxonomy" id="1353952"/>
    <lineage>
        <taxon>Eukaryota</taxon>
        <taxon>Fungi</taxon>
        <taxon>Dikarya</taxon>
        <taxon>Basidiomycota</taxon>
        <taxon>Agaricomycotina</taxon>
        <taxon>Dacrymycetes</taxon>
        <taxon>Dacrymycetales</taxon>
        <taxon>Dacrymycetaceae</taxon>
        <taxon>Calocera</taxon>
    </lineage>
</organism>
<dbReference type="OrthoDB" id="16729at2759"/>
<dbReference type="InParanoid" id="A0A165E100"/>
<proteinExistence type="predicted"/>
<dbReference type="GO" id="GO:0061640">
    <property type="term" value="P:cytoskeleton-dependent cytokinesis"/>
    <property type="evidence" value="ECO:0007669"/>
    <property type="project" value="InterPro"/>
</dbReference>
<evidence type="ECO:0000256" key="1">
    <source>
        <dbReference type="SAM" id="Coils"/>
    </source>
</evidence>
<feature type="compositionally biased region" description="Basic and acidic residues" evidence="2">
    <location>
        <begin position="15"/>
        <end position="24"/>
    </location>
</feature>
<accession>A0A165E100</accession>
<keyword evidence="1" id="KW-0175">Coiled coil</keyword>